<evidence type="ECO:0000313" key="8">
    <source>
        <dbReference type="Proteomes" id="UP000265926"/>
    </source>
</evidence>
<dbReference type="Proteomes" id="UP000265926">
    <property type="component" value="Unassembled WGS sequence"/>
</dbReference>
<dbReference type="SUPFAM" id="SSF88659">
    <property type="entry name" value="Sigma3 and sigma4 domains of RNA polymerase sigma factors"/>
    <property type="match status" value="1"/>
</dbReference>
<dbReference type="InterPro" id="IPR007627">
    <property type="entry name" value="RNA_pol_sigma70_r2"/>
</dbReference>
<evidence type="ECO:0000256" key="2">
    <source>
        <dbReference type="ARBA" id="ARBA00023015"/>
    </source>
</evidence>
<evidence type="ECO:0000259" key="5">
    <source>
        <dbReference type="Pfam" id="PF04542"/>
    </source>
</evidence>
<dbReference type="SUPFAM" id="SSF88946">
    <property type="entry name" value="Sigma2 domain of RNA polymerase sigma factors"/>
    <property type="match status" value="1"/>
</dbReference>
<organism evidence="7 8">
    <name type="scientific">Maribellus luteus</name>
    <dbReference type="NCBI Taxonomy" id="2305463"/>
    <lineage>
        <taxon>Bacteria</taxon>
        <taxon>Pseudomonadati</taxon>
        <taxon>Bacteroidota</taxon>
        <taxon>Bacteroidia</taxon>
        <taxon>Marinilabiliales</taxon>
        <taxon>Prolixibacteraceae</taxon>
        <taxon>Maribellus</taxon>
    </lineage>
</organism>
<accession>A0A399SSC0</accession>
<evidence type="ECO:0000313" key="7">
    <source>
        <dbReference type="EMBL" id="RIJ45809.1"/>
    </source>
</evidence>
<evidence type="ECO:0000259" key="6">
    <source>
        <dbReference type="Pfam" id="PF08281"/>
    </source>
</evidence>
<dbReference type="NCBIfam" id="TIGR02937">
    <property type="entry name" value="sigma70-ECF"/>
    <property type="match status" value="1"/>
</dbReference>
<keyword evidence="4" id="KW-0804">Transcription</keyword>
<name>A0A399SSC0_9BACT</name>
<keyword evidence="3" id="KW-0731">Sigma factor</keyword>
<keyword evidence="8" id="KW-1185">Reference proteome</keyword>
<keyword evidence="2" id="KW-0805">Transcription regulation</keyword>
<proteinExistence type="inferred from homology"/>
<reference evidence="7 8" key="1">
    <citation type="submission" date="2018-08" db="EMBL/GenBank/DDBJ databases">
        <title>Pallidiluteibacterium maritimus gen. nov., sp. nov., isolated from coastal sediment.</title>
        <authorList>
            <person name="Zhou L.Y."/>
        </authorList>
    </citation>
    <scope>NUCLEOTIDE SEQUENCE [LARGE SCALE GENOMIC DNA]</scope>
    <source>
        <strain evidence="7 8">XSD2</strain>
    </source>
</reference>
<dbReference type="OrthoDB" id="1342792at2"/>
<feature type="domain" description="RNA polymerase sigma-70 region 2" evidence="5">
    <location>
        <begin position="27"/>
        <end position="90"/>
    </location>
</feature>
<dbReference type="Pfam" id="PF04542">
    <property type="entry name" value="Sigma70_r2"/>
    <property type="match status" value="1"/>
</dbReference>
<dbReference type="InterPro" id="IPR013325">
    <property type="entry name" value="RNA_pol_sigma_r2"/>
</dbReference>
<dbReference type="PANTHER" id="PTHR43133:SF46">
    <property type="entry name" value="RNA POLYMERASE SIGMA-70 FACTOR ECF SUBFAMILY"/>
    <property type="match status" value="1"/>
</dbReference>
<dbReference type="NCBIfam" id="TIGR02985">
    <property type="entry name" value="Sig70_bacteroi1"/>
    <property type="match status" value="1"/>
</dbReference>
<dbReference type="GO" id="GO:0006352">
    <property type="term" value="P:DNA-templated transcription initiation"/>
    <property type="evidence" value="ECO:0007669"/>
    <property type="project" value="InterPro"/>
</dbReference>
<gene>
    <name evidence="7" type="ORF">D1614_21095</name>
</gene>
<dbReference type="InterPro" id="IPR014327">
    <property type="entry name" value="RNA_pol_sigma70_bacteroid"/>
</dbReference>
<dbReference type="GO" id="GO:0003677">
    <property type="term" value="F:DNA binding"/>
    <property type="evidence" value="ECO:0007669"/>
    <property type="project" value="InterPro"/>
</dbReference>
<evidence type="ECO:0000256" key="1">
    <source>
        <dbReference type="ARBA" id="ARBA00010641"/>
    </source>
</evidence>
<dbReference type="PANTHER" id="PTHR43133">
    <property type="entry name" value="RNA POLYMERASE ECF-TYPE SIGMA FACTO"/>
    <property type="match status" value="1"/>
</dbReference>
<dbReference type="InterPro" id="IPR014284">
    <property type="entry name" value="RNA_pol_sigma-70_dom"/>
</dbReference>
<dbReference type="EMBL" id="QWGR01000019">
    <property type="protein sequence ID" value="RIJ45809.1"/>
    <property type="molecule type" value="Genomic_DNA"/>
</dbReference>
<sequence length="195" mass="22724">MEGSSLNNDKMLVDKLVANEVEAFDALFHKYNEKLYRFAFSLLKNDEDAKEIVQEAFVRIWENRTKIDSSKSFKSFLFKISYNLIISQLRVRLKDAEYRKFLVQFFESESFELDVSIDYETIREKVNQAIDELPAKRKQIFILSREAGLSNKEIAEKLNISVKTVENQIGLSISHIRKRLGKGIIATLLFISIFL</sequence>
<dbReference type="Gene3D" id="1.10.10.10">
    <property type="entry name" value="Winged helix-like DNA-binding domain superfamily/Winged helix DNA-binding domain"/>
    <property type="match status" value="1"/>
</dbReference>
<evidence type="ECO:0000256" key="3">
    <source>
        <dbReference type="ARBA" id="ARBA00023082"/>
    </source>
</evidence>
<dbReference type="InterPro" id="IPR013249">
    <property type="entry name" value="RNA_pol_sigma70_r4_t2"/>
</dbReference>
<dbReference type="InterPro" id="IPR036388">
    <property type="entry name" value="WH-like_DNA-bd_sf"/>
</dbReference>
<comment type="caution">
    <text evidence="7">The sequence shown here is derived from an EMBL/GenBank/DDBJ whole genome shotgun (WGS) entry which is preliminary data.</text>
</comment>
<dbReference type="InterPro" id="IPR013324">
    <property type="entry name" value="RNA_pol_sigma_r3/r4-like"/>
</dbReference>
<dbReference type="InterPro" id="IPR039425">
    <property type="entry name" value="RNA_pol_sigma-70-like"/>
</dbReference>
<protein>
    <submittedName>
        <fullName evidence="7">RNA polymerase sigma-70 factor</fullName>
    </submittedName>
</protein>
<dbReference type="GO" id="GO:0016987">
    <property type="term" value="F:sigma factor activity"/>
    <property type="evidence" value="ECO:0007669"/>
    <property type="project" value="UniProtKB-KW"/>
</dbReference>
<feature type="domain" description="RNA polymerase sigma factor 70 region 4 type 2" evidence="6">
    <location>
        <begin position="124"/>
        <end position="169"/>
    </location>
</feature>
<evidence type="ECO:0000256" key="4">
    <source>
        <dbReference type="ARBA" id="ARBA00023163"/>
    </source>
</evidence>
<comment type="similarity">
    <text evidence="1">Belongs to the sigma-70 factor family. ECF subfamily.</text>
</comment>
<dbReference type="Gene3D" id="1.10.1740.10">
    <property type="match status" value="1"/>
</dbReference>
<dbReference type="AlphaFoldDB" id="A0A399SSC0"/>
<dbReference type="Pfam" id="PF08281">
    <property type="entry name" value="Sigma70_r4_2"/>
    <property type="match status" value="1"/>
</dbReference>